<sequence length="407" mass="47125">MGIKILLVTGNYLPGRSGGIENYTHWLAGILQQHHFEVEIAALKLVERKDYVYEGIKVNYLNNSLSVLESLIKDGDFDICHFHEYSEYGGIEIPWFAMAKEYCKKVYFTFHLPYLTCYKGDFRYMGIRDCNNFSSMARCVECVFATKLGYKDTSRFDIYNTGIKMLTRLIKKSGRIKLVQTKFQSKKNALEELIKTCDTIFIYGAWFKRILNENGYHSPTLREIPHITKMTSEVSKVNDWSLKKKILFVGRIEEVKGLHLLCNAMALIPEAAIALDVFGNIVDESYYKSCKENFNFNYRGAVPRVELLNKYREYDFLILPSAFTEMYSLALREAFDEGLPVIVSAAKGNKDVVDEGMNGFIFEYDNYKDLANVIVKAYKLKEEGWKPVFKTTNLPEQDIEEIISYYR</sequence>
<dbReference type="GO" id="GO:0016757">
    <property type="term" value="F:glycosyltransferase activity"/>
    <property type="evidence" value="ECO:0007669"/>
    <property type="project" value="InterPro"/>
</dbReference>
<dbReference type="Gene3D" id="3.40.50.2000">
    <property type="entry name" value="Glycogen Phosphorylase B"/>
    <property type="match status" value="2"/>
</dbReference>
<dbReference type="InterPro" id="IPR050194">
    <property type="entry name" value="Glycosyltransferase_grp1"/>
</dbReference>
<dbReference type="RefSeq" id="WP_150416522.1">
    <property type="nucleotide sequence ID" value="NZ_VYQF01000008.1"/>
</dbReference>
<organism evidence="2 3">
    <name type="scientific">Ginsengibacter hankyongi</name>
    <dbReference type="NCBI Taxonomy" id="2607284"/>
    <lineage>
        <taxon>Bacteria</taxon>
        <taxon>Pseudomonadati</taxon>
        <taxon>Bacteroidota</taxon>
        <taxon>Chitinophagia</taxon>
        <taxon>Chitinophagales</taxon>
        <taxon>Chitinophagaceae</taxon>
        <taxon>Ginsengibacter</taxon>
    </lineage>
</organism>
<dbReference type="PANTHER" id="PTHR45947:SF3">
    <property type="entry name" value="SULFOQUINOVOSYL TRANSFERASE SQD2"/>
    <property type="match status" value="1"/>
</dbReference>
<dbReference type="SUPFAM" id="SSF53756">
    <property type="entry name" value="UDP-Glycosyltransferase/glycogen phosphorylase"/>
    <property type="match status" value="1"/>
</dbReference>
<comment type="caution">
    <text evidence="2">The sequence shown here is derived from an EMBL/GenBank/DDBJ whole genome shotgun (WGS) entry which is preliminary data.</text>
</comment>
<proteinExistence type="predicted"/>
<keyword evidence="3" id="KW-1185">Reference proteome</keyword>
<dbReference type="PANTHER" id="PTHR45947">
    <property type="entry name" value="SULFOQUINOVOSYL TRANSFERASE SQD2"/>
    <property type="match status" value="1"/>
</dbReference>
<evidence type="ECO:0000313" key="3">
    <source>
        <dbReference type="Proteomes" id="UP000326903"/>
    </source>
</evidence>
<feature type="domain" description="Glycosyl transferase family 1" evidence="1">
    <location>
        <begin position="243"/>
        <end position="382"/>
    </location>
</feature>
<evidence type="ECO:0000313" key="2">
    <source>
        <dbReference type="EMBL" id="KAA9036399.1"/>
    </source>
</evidence>
<dbReference type="EMBL" id="VYQF01000008">
    <property type="protein sequence ID" value="KAA9036399.1"/>
    <property type="molecule type" value="Genomic_DNA"/>
</dbReference>
<reference evidence="2 3" key="1">
    <citation type="submission" date="2019-09" db="EMBL/GenBank/DDBJ databases">
        <title>Draft genome sequence of Ginsengibacter sp. BR5-29.</title>
        <authorList>
            <person name="Im W.-T."/>
        </authorList>
    </citation>
    <scope>NUCLEOTIDE SEQUENCE [LARGE SCALE GENOMIC DNA]</scope>
    <source>
        <strain evidence="2 3">BR5-29</strain>
    </source>
</reference>
<dbReference type="InterPro" id="IPR001296">
    <property type="entry name" value="Glyco_trans_1"/>
</dbReference>
<name>A0A5J5IEA7_9BACT</name>
<keyword evidence="2" id="KW-0808">Transferase</keyword>
<evidence type="ECO:0000259" key="1">
    <source>
        <dbReference type="Pfam" id="PF00534"/>
    </source>
</evidence>
<gene>
    <name evidence="2" type="ORF">FW778_19420</name>
</gene>
<dbReference type="Pfam" id="PF00534">
    <property type="entry name" value="Glycos_transf_1"/>
    <property type="match status" value="1"/>
</dbReference>
<dbReference type="AlphaFoldDB" id="A0A5J5IEA7"/>
<dbReference type="Proteomes" id="UP000326903">
    <property type="component" value="Unassembled WGS sequence"/>
</dbReference>
<protein>
    <submittedName>
        <fullName evidence="2">Glycosyltransferase family 4 protein</fullName>
    </submittedName>
</protein>
<accession>A0A5J5IEA7</accession>